<dbReference type="AlphaFoldDB" id="A0A194VHX6"/>
<dbReference type="EMBL" id="KN796113">
    <property type="protein sequence ID" value="KUI63583.1"/>
    <property type="molecule type" value="Genomic_DNA"/>
</dbReference>
<protein>
    <recommendedName>
        <fullName evidence="4">Zn(2)-C6 fungal-type domain-containing protein</fullName>
    </recommendedName>
</protein>
<evidence type="ECO:0008006" key="4">
    <source>
        <dbReference type="Google" id="ProtNLM"/>
    </source>
</evidence>
<evidence type="ECO:0000313" key="3">
    <source>
        <dbReference type="Proteomes" id="UP000078559"/>
    </source>
</evidence>
<reference evidence="2" key="1">
    <citation type="submission" date="2014-12" db="EMBL/GenBank/DDBJ databases">
        <title>Genome Sequence of Valsa Canker Pathogens Uncovers a Specific Adaption of Colonization on Woody Bark.</title>
        <authorList>
            <person name="Yin Z."/>
            <person name="Liu H."/>
            <person name="Gao X."/>
            <person name="Li Z."/>
            <person name="Song N."/>
            <person name="Ke X."/>
            <person name="Dai Q."/>
            <person name="Wu Y."/>
            <person name="Sun Y."/>
            <person name="Xu J.-R."/>
            <person name="Kang Z.K."/>
            <person name="Wang L."/>
            <person name="Huang L."/>
        </authorList>
    </citation>
    <scope>NUCLEOTIDE SEQUENCE [LARGE SCALE GENOMIC DNA]</scope>
    <source>
        <strain evidence="2">03-8</strain>
    </source>
</reference>
<gene>
    <name evidence="2" type="ORF">VM1G_10407</name>
</gene>
<feature type="coiled-coil region" evidence="1">
    <location>
        <begin position="63"/>
        <end position="97"/>
    </location>
</feature>
<evidence type="ECO:0000256" key="1">
    <source>
        <dbReference type="SAM" id="Coils"/>
    </source>
</evidence>
<accession>A0A194VHX6</accession>
<keyword evidence="1" id="KW-0175">Coiled coil</keyword>
<name>A0A194VHX6_CYTMA</name>
<sequence length="173" mass="18635">MPCSFCLEEGVACKMVDGVKSCSQCTQRARSCDASRVPVSSLSRITDEMSRLDGRELEEEERLIEIQARLNESLSRLSRLKKQKRFLQEKGVKLVNEGLAEEERSRTAEVVQAVVSAESAAAAVDSSTSGFNWSSVNVANAVVDWSGFLDSDVNVDARLTDVGDAPVGGSSGS</sequence>
<organism evidence="2 3">
    <name type="scientific">Cytospora mali</name>
    <name type="common">Apple Valsa canker fungus</name>
    <name type="synonym">Valsa mali</name>
    <dbReference type="NCBI Taxonomy" id="578113"/>
    <lineage>
        <taxon>Eukaryota</taxon>
        <taxon>Fungi</taxon>
        <taxon>Dikarya</taxon>
        <taxon>Ascomycota</taxon>
        <taxon>Pezizomycotina</taxon>
        <taxon>Sordariomycetes</taxon>
        <taxon>Sordariomycetidae</taxon>
        <taxon>Diaporthales</taxon>
        <taxon>Cytosporaceae</taxon>
        <taxon>Cytospora</taxon>
    </lineage>
</organism>
<evidence type="ECO:0000313" key="2">
    <source>
        <dbReference type="EMBL" id="KUI63583.1"/>
    </source>
</evidence>
<dbReference type="SMR" id="A0A194VHX6"/>
<proteinExistence type="predicted"/>
<keyword evidence="3" id="KW-1185">Reference proteome</keyword>
<dbReference type="Proteomes" id="UP000078559">
    <property type="component" value="Unassembled WGS sequence"/>
</dbReference>